<accession>A0ABZ1I9X5</accession>
<feature type="transmembrane region" description="Helical" evidence="5">
    <location>
        <begin position="313"/>
        <end position="334"/>
    </location>
</feature>
<keyword evidence="8" id="KW-1185">Reference proteome</keyword>
<dbReference type="InterPro" id="IPR036259">
    <property type="entry name" value="MFS_trans_sf"/>
</dbReference>
<keyword evidence="4 5" id="KW-0472">Membrane</keyword>
<dbReference type="InterPro" id="IPR011701">
    <property type="entry name" value="MFS"/>
</dbReference>
<keyword evidence="2 5" id="KW-0812">Transmembrane</keyword>
<feature type="transmembrane region" description="Helical" evidence="5">
    <location>
        <begin position="341"/>
        <end position="360"/>
    </location>
</feature>
<evidence type="ECO:0000259" key="6">
    <source>
        <dbReference type="PROSITE" id="PS50850"/>
    </source>
</evidence>
<feature type="transmembrane region" description="Helical" evidence="5">
    <location>
        <begin position="235"/>
        <end position="252"/>
    </location>
</feature>
<feature type="transmembrane region" description="Helical" evidence="5">
    <location>
        <begin position="137"/>
        <end position="163"/>
    </location>
</feature>
<evidence type="ECO:0000256" key="4">
    <source>
        <dbReference type="ARBA" id="ARBA00023136"/>
    </source>
</evidence>
<dbReference type="Gene3D" id="1.20.1720.10">
    <property type="entry name" value="Multidrug resistance protein D"/>
    <property type="match status" value="1"/>
</dbReference>
<dbReference type="Pfam" id="PF07690">
    <property type="entry name" value="MFS_1"/>
    <property type="match status" value="1"/>
</dbReference>
<name>A0ABZ1I9X5_9PSEU</name>
<feature type="domain" description="Major facilitator superfamily (MFS) profile" evidence="6">
    <location>
        <begin position="13"/>
        <end position="470"/>
    </location>
</feature>
<feature type="transmembrane region" description="Helical" evidence="5">
    <location>
        <begin position="273"/>
        <end position="301"/>
    </location>
</feature>
<comment type="subcellular location">
    <subcellularLocation>
        <location evidence="1">Cell membrane</location>
        <topology evidence="1">Multi-pass membrane protein</topology>
    </subcellularLocation>
</comment>
<feature type="transmembrane region" description="Helical" evidence="5">
    <location>
        <begin position="49"/>
        <end position="67"/>
    </location>
</feature>
<organism evidence="7 8">
    <name type="scientific">Amycolatopsis rhabdoformis</name>
    <dbReference type="NCBI Taxonomy" id="1448059"/>
    <lineage>
        <taxon>Bacteria</taxon>
        <taxon>Bacillati</taxon>
        <taxon>Actinomycetota</taxon>
        <taxon>Actinomycetes</taxon>
        <taxon>Pseudonocardiales</taxon>
        <taxon>Pseudonocardiaceae</taxon>
        <taxon>Amycolatopsis</taxon>
    </lineage>
</organism>
<evidence type="ECO:0000256" key="3">
    <source>
        <dbReference type="ARBA" id="ARBA00022989"/>
    </source>
</evidence>
<evidence type="ECO:0000313" key="8">
    <source>
        <dbReference type="Proteomes" id="UP001330812"/>
    </source>
</evidence>
<feature type="transmembrane region" description="Helical" evidence="5">
    <location>
        <begin position="416"/>
        <end position="434"/>
    </location>
</feature>
<dbReference type="RefSeq" id="WP_326569481.1">
    <property type="nucleotide sequence ID" value="NZ_CP142149.1"/>
</dbReference>
<dbReference type="SUPFAM" id="SSF103473">
    <property type="entry name" value="MFS general substrate transporter"/>
    <property type="match status" value="1"/>
</dbReference>
<reference evidence="7 8" key="1">
    <citation type="journal article" date="2015" name="Int. J. Syst. Evol. Microbiol.">
        <title>Amycolatopsis rhabdoformis sp. nov., an actinomycete isolated from a tropical forest soil.</title>
        <authorList>
            <person name="Souza W.R."/>
            <person name="Silva R.E."/>
            <person name="Goodfellow M."/>
            <person name="Busarakam K."/>
            <person name="Figueiro F.S."/>
            <person name="Ferreira D."/>
            <person name="Rodrigues-Filho E."/>
            <person name="Moraes L.A.B."/>
            <person name="Zucchi T.D."/>
        </authorList>
    </citation>
    <scope>NUCLEOTIDE SEQUENCE [LARGE SCALE GENOMIC DNA]</scope>
    <source>
        <strain evidence="7 8">NCIMB 14900</strain>
    </source>
</reference>
<evidence type="ECO:0000256" key="1">
    <source>
        <dbReference type="ARBA" id="ARBA00004651"/>
    </source>
</evidence>
<dbReference type="PANTHER" id="PTHR42718:SF39">
    <property type="entry name" value="ACTINORHODIN TRANSPORTER-RELATED"/>
    <property type="match status" value="1"/>
</dbReference>
<dbReference type="PANTHER" id="PTHR42718">
    <property type="entry name" value="MAJOR FACILITATOR SUPERFAMILY MULTIDRUG TRANSPORTER MFSC"/>
    <property type="match status" value="1"/>
</dbReference>
<protein>
    <submittedName>
        <fullName evidence="7">MFS transporter</fullName>
    </submittedName>
</protein>
<feature type="transmembrane region" description="Helical" evidence="5">
    <location>
        <begin position="366"/>
        <end position="387"/>
    </location>
</feature>
<dbReference type="CDD" id="cd17321">
    <property type="entry name" value="MFS_MMR_MDR_like"/>
    <property type="match status" value="1"/>
</dbReference>
<feature type="transmembrane region" description="Helical" evidence="5">
    <location>
        <begin position="203"/>
        <end position="223"/>
    </location>
</feature>
<dbReference type="InterPro" id="IPR020846">
    <property type="entry name" value="MFS_dom"/>
</dbReference>
<evidence type="ECO:0000256" key="5">
    <source>
        <dbReference type="SAM" id="Phobius"/>
    </source>
</evidence>
<dbReference type="Gene3D" id="1.20.1250.20">
    <property type="entry name" value="MFS general substrate transporter like domains"/>
    <property type="match status" value="1"/>
</dbReference>
<dbReference type="Proteomes" id="UP001330812">
    <property type="component" value="Chromosome"/>
</dbReference>
<proteinExistence type="predicted"/>
<dbReference type="EMBL" id="CP142149">
    <property type="protein sequence ID" value="WSE30536.1"/>
    <property type="molecule type" value="Genomic_DNA"/>
</dbReference>
<feature type="transmembrane region" description="Helical" evidence="5">
    <location>
        <begin position="169"/>
        <end position="191"/>
    </location>
</feature>
<feature type="transmembrane region" description="Helical" evidence="5">
    <location>
        <begin position="79"/>
        <end position="98"/>
    </location>
</feature>
<evidence type="ECO:0000313" key="7">
    <source>
        <dbReference type="EMBL" id="WSE30536.1"/>
    </source>
</evidence>
<dbReference type="PROSITE" id="PS50850">
    <property type="entry name" value="MFS"/>
    <property type="match status" value="1"/>
</dbReference>
<evidence type="ECO:0000256" key="2">
    <source>
        <dbReference type="ARBA" id="ARBA00022692"/>
    </source>
</evidence>
<dbReference type="PRINTS" id="PR01036">
    <property type="entry name" value="TCRTETB"/>
</dbReference>
<gene>
    <name evidence="7" type="ORF">VSH64_48440</name>
</gene>
<feature type="transmembrane region" description="Helical" evidence="5">
    <location>
        <begin position="104"/>
        <end position="125"/>
    </location>
</feature>
<keyword evidence="3 5" id="KW-1133">Transmembrane helix</keyword>
<feature type="transmembrane region" description="Helical" evidence="5">
    <location>
        <begin position="440"/>
        <end position="464"/>
    </location>
</feature>
<sequence>MTEFVPDPRRWRALAVTLTAGFMTLLDVSIVNTALPAMQRGLNTGSGTVQWVVSGYALTFGLVLVTGGRLGDALGRRRMFLIALAAFVITSALAGAAPDPTTLVIARLAQGCAAGLLTPQNSGLIQDLFRGAERGRAFGMFGAVVGISTAVGPVLGGVILAVFGDPGGWRWVFYVNVPVGAVAFVLAMRLLPKTERKPGKLRSQIDFAGIVLLAVAVLGVLLPLVETEQGGLSKLWWLFPIAVVFGFGFVRWERRVVARDRPPLLDIRLFTGTPGYATGAAVGALYFCGFAGIWLVFSLFFQQGLGYTPLQSGLSVTSFAIGSAVSAAVAGRLVPRFGRRLSVAGLSLVVLSLLAVALVVELVPPSAAGLAVALPLLIGGIGGGMVITPNTTLTLECVPTSMAGVAGGALQTGQRIGTAIGTAVLASVFESVVVGTHRDYSLALTTAMCCSAGLTCVALVLAVLELRARRVRAARNEEREAAKAAADVHRQ</sequence>